<dbReference type="SUPFAM" id="SSF47781">
    <property type="entry name" value="RuvA domain 2-like"/>
    <property type="match status" value="1"/>
</dbReference>
<reference evidence="9 10" key="1">
    <citation type="submission" date="2021-03" db="EMBL/GenBank/DDBJ databases">
        <title>Enterococcal diversity collection.</title>
        <authorList>
            <person name="Gilmore M.S."/>
            <person name="Schwartzman J."/>
            <person name="Van Tyne D."/>
            <person name="Martin M."/>
            <person name="Earl A.M."/>
            <person name="Manson A.L."/>
            <person name="Straub T."/>
            <person name="Salamzade R."/>
            <person name="Saavedra J."/>
            <person name="Lebreton F."/>
            <person name="Prichula J."/>
            <person name="Schaufler K."/>
            <person name="Gaca A."/>
            <person name="Sgardioli B."/>
            <person name="Wagenaar J."/>
            <person name="Strong T."/>
        </authorList>
    </citation>
    <scope>NUCLEOTIDE SEQUENCE [LARGE SCALE GENOMIC DNA]</scope>
    <source>
        <strain evidence="9 10">DIV0080</strain>
    </source>
</reference>
<organism evidence="9 10">
    <name type="scientific">Candidatus Vagococcus giribetii</name>
    <dbReference type="NCBI Taxonomy" id="2230876"/>
    <lineage>
        <taxon>Bacteria</taxon>
        <taxon>Bacillati</taxon>
        <taxon>Bacillota</taxon>
        <taxon>Bacilli</taxon>
        <taxon>Lactobacillales</taxon>
        <taxon>Enterococcaceae</taxon>
        <taxon>Vagococcus</taxon>
    </lineage>
</organism>
<dbReference type="NCBIfam" id="TIGR00608">
    <property type="entry name" value="radc"/>
    <property type="match status" value="1"/>
</dbReference>
<dbReference type="NCBIfam" id="NF000642">
    <property type="entry name" value="PRK00024.1"/>
    <property type="match status" value="1"/>
</dbReference>
<dbReference type="InterPro" id="IPR037518">
    <property type="entry name" value="MPN"/>
</dbReference>
<keyword evidence="6" id="KW-0482">Metalloprotease</keyword>
<dbReference type="EMBL" id="JAFLVX010000025">
    <property type="protein sequence ID" value="MBO0477397.1"/>
    <property type="molecule type" value="Genomic_DNA"/>
</dbReference>
<sequence>MSQGLKQHFDEIKPRERGEKYGIESLSYQELIAILLRTGSRDKNVLELSQEVIFSFDSLYELKKASLEELKEIEGIGPAKAIELQAAIELGRRLMIEERQKTGPILSSQDIGEQLLLEMKDLEQEHFVVLYLNTKNEVLKKKTIFIGSVNQSVAHPREIFKTAVKCSSSRLIIAHNHPSGNPTPSKQDILFTKRLMECGNLMGIELLDHIIIGENSFISLREGKISRKKRFLEGLHFYFSCVMINM</sequence>
<dbReference type="PANTHER" id="PTHR30471">
    <property type="entry name" value="DNA REPAIR PROTEIN RADC"/>
    <property type="match status" value="1"/>
</dbReference>
<keyword evidence="5" id="KW-0862">Zinc</keyword>
<keyword evidence="3" id="KW-0479">Metal-binding</keyword>
<protein>
    <submittedName>
        <fullName evidence="9">DNA repair protein RadC</fullName>
    </submittedName>
</protein>
<dbReference type="InterPro" id="IPR046778">
    <property type="entry name" value="UPF0758_N"/>
</dbReference>
<name>A0ABS3HUI0_9ENTE</name>
<feature type="domain" description="MPN" evidence="8">
    <location>
        <begin position="104"/>
        <end position="226"/>
    </location>
</feature>
<evidence type="ECO:0000256" key="7">
    <source>
        <dbReference type="RuleBase" id="RU003797"/>
    </source>
</evidence>
<comment type="caution">
    <text evidence="9">The sequence shown here is derived from an EMBL/GenBank/DDBJ whole genome shotgun (WGS) entry which is preliminary data.</text>
</comment>
<dbReference type="PROSITE" id="PS01302">
    <property type="entry name" value="UPF0758"/>
    <property type="match status" value="1"/>
</dbReference>
<evidence type="ECO:0000256" key="6">
    <source>
        <dbReference type="ARBA" id="ARBA00023049"/>
    </source>
</evidence>
<dbReference type="InterPro" id="IPR020891">
    <property type="entry name" value="UPF0758_CS"/>
</dbReference>
<dbReference type="Gene3D" id="1.10.150.20">
    <property type="entry name" value="5' to 3' exonuclease, C-terminal subdomain"/>
    <property type="match status" value="1"/>
</dbReference>
<gene>
    <name evidence="9" type="primary">radC</name>
    <name evidence="9" type="ORF">DOK76_09955</name>
</gene>
<dbReference type="InterPro" id="IPR010994">
    <property type="entry name" value="RuvA_2-like"/>
</dbReference>
<dbReference type="Gene3D" id="3.40.140.10">
    <property type="entry name" value="Cytidine Deaminase, domain 2"/>
    <property type="match status" value="1"/>
</dbReference>
<keyword evidence="4" id="KW-0378">Hydrolase</keyword>
<dbReference type="Pfam" id="PF04002">
    <property type="entry name" value="RadC"/>
    <property type="match status" value="1"/>
</dbReference>
<evidence type="ECO:0000313" key="10">
    <source>
        <dbReference type="Proteomes" id="UP000664857"/>
    </source>
</evidence>
<evidence type="ECO:0000256" key="1">
    <source>
        <dbReference type="ARBA" id="ARBA00010243"/>
    </source>
</evidence>
<keyword evidence="10" id="KW-1185">Reference proteome</keyword>
<accession>A0ABS3HUI0</accession>
<proteinExistence type="inferred from homology"/>
<dbReference type="InterPro" id="IPR025657">
    <property type="entry name" value="RadC_JAB"/>
</dbReference>
<dbReference type="InterPro" id="IPR001405">
    <property type="entry name" value="UPF0758"/>
</dbReference>
<dbReference type="RefSeq" id="WP_206967329.1">
    <property type="nucleotide sequence ID" value="NZ_JAFLVX010000025.1"/>
</dbReference>
<evidence type="ECO:0000256" key="3">
    <source>
        <dbReference type="ARBA" id="ARBA00022723"/>
    </source>
</evidence>
<evidence type="ECO:0000256" key="2">
    <source>
        <dbReference type="ARBA" id="ARBA00022670"/>
    </source>
</evidence>
<comment type="similarity">
    <text evidence="1 7">Belongs to the UPF0758 family.</text>
</comment>
<evidence type="ECO:0000313" key="9">
    <source>
        <dbReference type="EMBL" id="MBO0477397.1"/>
    </source>
</evidence>
<evidence type="ECO:0000256" key="5">
    <source>
        <dbReference type="ARBA" id="ARBA00022833"/>
    </source>
</evidence>
<dbReference type="PANTHER" id="PTHR30471:SF3">
    <property type="entry name" value="UPF0758 PROTEIN YEES-RELATED"/>
    <property type="match status" value="1"/>
</dbReference>
<dbReference type="Pfam" id="PF20582">
    <property type="entry name" value="UPF0758_N"/>
    <property type="match status" value="1"/>
</dbReference>
<evidence type="ECO:0000256" key="4">
    <source>
        <dbReference type="ARBA" id="ARBA00022801"/>
    </source>
</evidence>
<keyword evidence="2" id="KW-0645">Protease</keyword>
<dbReference type="CDD" id="cd08071">
    <property type="entry name" value="MPN_DUF2466"/>
    <property type="match status" value="1"/>
</dbReference>
<dbReference type="PROSITE" id="PS50249">
    <property type="entry name" value="MPN"/>
    <property type="match status" value="1"/>
</dbReference>
<dbReference type="Proteomes" id="UP000664857">
    <property type="component" value="Unassembled WGS sequence"/>
</dbReference>
<evidence type="ECO:0000259" key="8">
    <source>
        <dbReference type="PROSITE" id="PS50249"/>
    </source>
</evidence>